<dbReference type="Proteomes" id="UP000830055">
    <property type="component" value="Chromosome"/>
</dbReference>
<sequence>MMIDFFGVGGPPNLGGPKKVVKPQAGKAGETQKSDQVEFSSVLQDVHRAQSGTSAAEAERAARVQQLKEQVANGTYQPDIQKVAASLLQYLVEANQKL</sequence>
<evidence type="ECO:0000256" key="4">
    <source>
        <dbReference type="ARBA" id="ARBA00022795"/>
    </source>
</evidence>
<dbReference type="Pfam" id="PF04316">
    <property type="entry name" value="FlgM"/>
    <property type="match status" value="1"/>
</dbReference>
<evidence type="ECO:0000313" key="12">
    <source>
        <dbReference type="Proteomes" id="UP000830055"/>
    </source>
</evidence>
<evidence type="ECO:0000256" key="5">
    <source>
        <dbReference type="ARBA" id="ARBA00023015"/>
    </source>
</evidence>
<comment type="function">
    <text evidence="7">Responsible for the coupling of flagellin expression to flagellar assembly by preventing expression of the flagellin genes when a component of the middle class of proteins is defective. It negatively regulates flagellar genes by inhibiting the activity of FliA by directly binding to FliA.</text>
</comment>
<evidence type="ECO:0000256" key="2">
    <source>
        <dbReference type="ARBA" id="ARBA00017823"/>
    </source>
</evidence>
<organism evidence="11 12">
    <name type="scientific">Desulfofustis limnaeus</name>
    <dbReference type="NCBI Taxonomy" id="2740163"/>
    <lineage>
        <taxon>Bacteria</taxon>
        <taxon>Pseudomonadati</taxon>
        <taxon>Thermodesulfobacteriota</taxon>
        <taxon>Desulfobulbia</taxon>
        <taxon>Desulfobulbales</taxon>
        <taxon>Desulfocapsaceae</taxon>
        <taxon>Desulfofustis</taxon>
    </lineage>
</organism>
<evidence type="ECO:0000256" key="3">
    <source>
        <dbReference type="ARBA" id="ARBA00022491"/>
    </source>
</evidence>
<dbReference type="NCBIfam" id="TIGR03824">
    <property type="entry name" value="FlgM_jcvi"/>
    <property type="match status" value="1"/>
</dbReference>
<keyword evidence="4" id="KW-1005">Bacterial flagellum biogenesis</keyword>
<name>A0ABM7W913_9BACT</name>
<evidence type="ECO:0000256" key="8">
    <source>
        <dbReference type="ARBA" id="ARBA00030117"/>
    </source>
</evidence>
<evidence type="ECO:0000256" key="6">
    <source>
        <dbReference type="ARBA" id="ARBA00023163"/>
    </source>
</evidence>
<dbReference type="EMBL" id="AP025516">
    <property type="protein sequence ID" value="BDD87360.1"/>
    <property type="molecule type" value="Genomic_DNA"/>
</dbReference>
<dbReference type="RefSeq" id="WP_284154391.1">
    <property type="nucleotide sequence ID" value="NZ_AP025516.1"/>
</dbReference>
<gene>
    <name evidence="11" type="ORF">DPPLL_17250</name>
</gene>
<dbReference type="InterPro" id="IPR007412">
    <property type="entry name" value="FlgM"/>
</dbReference>
<proteinExistence type="inferred from homology"/>
<keyword evidence="6" id="KW-0804">Transcription</keyword>
<evidence type="ECO:0000313" key="11">
    <source>
        <dbReference type="EMBL" id="BDD87360.1"/>
    </source>
</evidence>
<dbReference type="InterPro" id="IPR031316">
    <property type="entry name" value="FlgM_C"/>
</dbReference>
<evidence type="ECO:0000256" key="9">
    <source>
        <dbReference type="SAM" id="MobiDB-lite"/>
    </source>
</evidence>
<accession>A0ABM7W913</accession>
<evidence type="ECO:0000259" key="10">
    <source>
        <dbReference type="Pfam" id="PF04316"/>
    </source>
</evidence>
<evidence type="ECO:0000256" key="1">
    <source>
        <dbReference type="ARBA" id="ARBA00005322"/>
    </source>
</evidence>
<dbReference type="InterPro" id="IPR035890">
    <property type="entry name" value="Anti-sigma-28_factor_FlgM_sf"/>
</dbReference>
<feature type="domain" description="Anti-sigma-28 factor FlgM C-terminal" evidence="10">
    <location>
        <begin position="35"/>
        <end position="89"/>
    </location>
</feature>
<evidence type="ECO:0000256" key="7">
    <source>
        <dbReference type="ARBA" id="ARBA00024739"/>
    </source>
</evidence>
<feature type="region of interest" description="Disordered" evidence="9">
    <location>
        <begin position="1"/>
        <end position="38"/>
    </location>
</feature>
<keyword evidence="12" id="KW-1185">Reference proteome</keyword>
<dbReference type="SUPFAM" id="SSF101498">
    <property type="entry name" value="Anti-sigma factor FlgM"/>
    <property type="match status" value="1"/>
</dbReference>
<reference evidence="11 12" key="1">
    <citation type="submission" date="2022-01" db="EMBL/GenBank/DDBJ databases">
        <title>Desulfofustis limnae sp. nov., a novel mesophilic sulfate-reducing bacterium isolated from marsh soil.</title>
        <authorList>
            <person name="Watanabe M."/>
            <person name="Takahashi A."/>
            <person name="Kojima H."/>
            <person name="Fukui M."/>
        </authorList>
    </citation>
    <scope>NUCLEOTIDE SEQUENCE [LARGE SCALE GENOMIC DNA]</scope>
    <source>
        <strain evidence="11 12">PPLL</strain>
    </source>
</reference>
<keyword evidence="3" id="KW-0678">Repressor</keyword>
<comment type="similarity">
    <text evidence="1">Belongs to the FlgM family.</text>
</comment>
<protein>
    <recommendedName>
        <fullName evidence="2">Negative regulator of flagellin synthesis</fullName>
    </recommendedName>
    <alternativeName>
        <fullName evidence="8">Anti-sigma-28 factor</fullName>
    </alternativeName>
</protein>
<keyword evidence="5" id="KW-0805">Transcription regulation</keyword>